<dbReference type="EMBL" id="MWAK01000212">
    <property type="protein sequence ID" value="OPZ90994.1"/>
    <property type="molecule type" value="Genomic_DNA"/>
</dbReference>
<reference evidence="2" key="1">
    <citation type="submission" date="2017-02" db="EMBL/GenBank/DDBJ databases">
        <title>Delving into the versatile metabolic prowess of the omnipresent phylum Bacteroidetes.</title>
        <authorList>
            <person name="Nobu M.K."/>
            <person name="Mei R."/>
            <person name="Narihiro T."/>
            <person name="Kuroda K."/>
            <person name="Liu W.-T."/>
        </authorList>
    </citation>
    <scope>NUCLEOTIDE SEQUENCE</scope>
    <source>
        <strain evidence="2">ADurb.Bin417</strain>
    </source>
</reference>
<sequence>MGQDPGTVDPLPPEEGVRKAAGHVPVKLHGEKVIDPGPLQDLGQGAVETEGVRQPGDRAGGPELLPPEAGTLDNLPHQRFAPGQVAVRLHPQAAQRLPAPLGDPGLDLPVEFRVMIAAEAVLDRLGVAEDEIGIRLHQPQGGGEGPAALADRFAHRPEVGGIQVAVAQQTDLETGLGPAALQETAQDPVGADEKVGRFRVDFQGAKGLLQHRRQPFLLAGFGRLPGGVDGLQVFVVIKRLGRNEDQP</sequence>
<gene>
    <name evidence="2" type="ORF">BWY73_01201</name>
</gene>
<protein>
    <submittedName>
        <fullName evidence="2">Uncharacterized protein</fullName>
    </submittedName>
</protein>
<organism evidence="2">
    <name type="scientific">candidate division TA06 bacterium ADurb.Bin417</name>
    <dbReference type="NCBI Taxonomy" id="1852828"/>
    <lineage>
        <taxon>Bacteria</taxon>
        <taxon>Bacteria division TA06</taxon>
    </lineage>
</organism>
<evidence type="ECO:0000256" key="1">
    <source>
        <dbReference type="SAM" id="MobiDB-lite"/>
    </source>
</evidence>
<accession>A0A1V5MCM7</accession>
<comment type="caution">
    <text evidence="2">The sequence shown here is derived from an EMBL/GenBank/DDBJ whole genome shotgun (WGS) entry which is preliminary data.</text>
</comment>
<name>A0A1V5MCM7_UNCT6</name>
<dbReference type="AlphaFoldDB" id="A0A1V5MCM7"/>
<feature type="region of interest" description="Disordered" evidence="1">
    <location>
        <begin position="1"/>
        <end position="64"/>
    </location>
</feature>
<evidence type="ECO:0000313" key="2">
    <source>
        <dbReference type="EMBL" id="OPZ90994.1"/>
    </source>
</evidence>
<proteinExistence type="predicted"/>
<dbReference type="Proteomes" id="UP000485484">
    <property type="component" value="Unassembled WGS sequence"/>
</dbReference>